<reference evidence="3" key="2">
    <citation type="submission" date="2017-09" db="EMBL/GenBank/DDBJ databases">
        <title>FDA dAtabase for Regulatory Grade micrObial Sequences (FDA-ARGOS): Supporting development and validation of Infectious Disease Dx tests.</title>
        <authorList>
            <person name="Minogue T."/>
            <person name="Wolcott M."/>
            <person name="Wasieloski L."/>
            <person name="Aguilar W."/>
            <person name="Moore D."/>
            <person name="Tallon L."/>
            <person name="Sadzewicz L."/>
            <person name="Ott S."/>
            <person name="Zhao X."/>
            <person name="Nagaraj S."/>
            <person name="Vavikolanu K."/>
            <person name="Aluvathingal J."/>
            <person name="Nadendla S."/>
            <person name="Sichtig H."/>
        </authorList>
    </citation>
    <scope>NUCLEOTIDE SEQUENCE [LARGE SCALE GENOMIC DNA]</scope>
    <source>
        <strain evidence="3">FDAARGOS_387</strain>
    </source>
</reference>
<organism evidence="1 3">
    <name type="scientific">Budvicia aquatica</name>
    <dbReference type="NCBI Taxonomy" id="82979"/>
    <lineage>
        <taxon>Bacteria</taxon>
        <taxon>Pseudomonadati</taxon>
        <taxon>Pseudomonadota</taxon>
        <taxon>Gammaproteobacteria</taxon>
        <taxon>Enterobacterales</taxon>
        <taxon>Budviciaceae</taxon>
        <taxon>Budvicia</taxon>
    </lineage>
</organism>
<evidence type="ECO:0000313" key="1">
    <source>
        <dbReference type="EMBL" id="PHI30477.1"/>
    </source>
</evidence>
<dbReference type="EMBL" id="PDDX01000001">
    <property type="protein sequence ID" value="PHI30477.1"/>
    <property type="molecule type" value="Genomic_DNA"/>
</dbReference>
<accession>A0A2C6DMN2</accession>
<evidence type="ECO:0000313" key="2">
    <source>
        <dbReference type="EMBL" id="VFS49694.1"/>
    </source>
</evidence>
<evidence type="ECO:0000313" key="4">
    <source>
        <dbReference type="Proteomes" id="UP000373449"/>
    </source>
</evidence>
<reference evidence="2 4" key="3">
    <citation type="submission" date="2019-03" db="EMBL/GenBank/DDBJ databases">
        <authorList>
            <consortium name="Pathogen Informatics"/>
        </authorList>
    </citation>
    <scope>NUCLEOTIDE SEQUENCE [LARGE SCALE GENOMIC DNA]</scope>
    <source>
        <strain evidence="2 4">NCTC12282</strain>
    </source>
</reference>
<sequence>MSQKMDPIRQIIGEMVVKLCEAKLPIDKSSISEKLIRVTNKEPAGSERNRTATLALDFLAKSEA</sequence>
<evidence type="ECO:0000313" key="3">
    <source>
        <dbReference type="Proteomes" id="UP000224974"/>
    </source>
</evidence>
<name>A0A2C6DMN2_9GAMM</name>
<protein>
    <submittedName>
        <fullName evidence="1">Uncharacterized protein</fullName>
    </submittedName>
</protein>
<dbReference type="Proteomes" id="UP000224974">
    <property type="component" value="Unassembled WGS sequence"/>
</dbReference>
<dbReference type="OrthoDB" id="6637232at2"/>
<dbReference type="Proteomes" id="UP000373449">
    <property type="component" value="Unassembled WGS sequence"/>
</dbReference>
<dbReference type="EMBL" id="CAADJA010000002">
    <property type="protein sequence ID" value="VFS49694.1"/>
    <property type="molecule type" value="Genomic_DNA"/>
</dbReference>
<dbReference type="RefSeq" id="WP_029092682.1">
    <property type="nucleotide sequence ID" value="NZ_CAADJA010000002.1"/>
</dbReference>
<gene>
    <name evidence="1" type="ORF">CRN84_14580</name>
    <name evidence="2" type="ORF">NCTC12282_04127</name>
</gene>
<dbReference type="AlphaFoldDB" id="A0A2C6DMN2"/>
<proteinExistence type="predicted"/>
<reference evidence="1" key="1">
    <citation type="submission" date="2017-09" db="EMBL/GenBank/DDBJ databases">
        <title>FDA dAtabase for Regulatory Grade micrObial Sequences (FDA-ARGOS): Supporting development and validation of Infectious Disease Dx tests.</title>
        <authorList>
            <person name="Minogue T."/>
            <person name="Wolcott M."/>
            <person name="Wasieloski L."/>
            <person name="Aguilar W."/>
            <person name="Moore D."/>
            <person name="Tallon L.J."/>
            <person name="Sadzewicz L."/>
            <person name="Ott S."/>
            <person name="Zhao X."/>
            <person name="Nagaraj S."/>
            <person name="Vavikolanu K."/>
            <person name="Aluvathingal J."/>
            <person name="Nadendla S."/>
            <person name="Sichtig H."/>
        </authorList>
    </citation>
    <scope>NUCLEOTIDE SEQUENCE</scope>
    <source>
        <strain evidence="1">FDAARGOS_387</strain>
    </source>
</reference>
<keyword evidence="3" id="KW-1185">Reference proteome</keyword>